<name>C5B1R3_METEA</name>
<gene>
    <name evidence="3" type="ordered locus">MexAM1_META1p1857</name>
</gene>
<protein>
    <recommendedName>
        <fullName evidence="2">DUF305 domain-containing protein</fullName>
    </recommendedName>
</protein>
<proteinExistence type="predicted"/>
<dbReference type="Proteomes" id="UP000009081">
    <property type="component" value="Chromosome"/>
</dbReference>
<dbReference type="InterPro" id="IPR012347">
    <property type="entry name" value="Ferritin-like"/>
</dbReference>
<dbReference type="eggNOG" id="COG3544">
    <property type="taxonomic scope" value="Bacteria"/>
</dbReference>
<dbReference type="Pfam" id="PF03713">
    <property type="entry name" value="DUF305"/>
    <property type="match status" value="1"/>
</dbReference>
<dbReference type="KEGG" id="mea:Mex_1p1857"/>
<evidence type="ECO:0000313" key="3">
    <source>
        <dbReference type="EMBL" id="ACS39697.1"/>
    </source>
</evidence>
<evidence type="ECO:0000256" key="1">
    <source>
        <dbReference type="SAM" id="MobiDB-lite"/>
    </source>
</evidence>
<evidence type="ECO:0000313" key="4">
    <source>
        <dbReference type="Proteomes" id="UP000009081"/>
    </source>
</evidence>
<dbReference type="STRING" id="272630.MexAM1_META1p1857"/>
<feature type="domain" description="DUF305" evidence="2">
    <location>
        <begin position="7"/>
        <end position="87"/>
    </location>
</feature>
<sequence length="94" mass="11215">MQQMNMENMNPVQKEFHASMQKMNHEMMQGMMDSDPGKSWMKQMIAHHQGAVEMSEIVLKHTKDDDVRKEARKTKEQNEKDIKELQAELRKKER</sequence>
<feature type="region of interest" description="Disordered" evidence="1">
    <location>
        <begin position="62"/>
        <end position="94"/>
    </location>
</feature>
<dbReference type="InterPro" id="IPR005183">
    <property type="entry name" value="DUF305_CopM-like"/>
</dbReference>
<accession>C5B1R3</accession>
<reference evidence="3 4" key="1">
    <citation type="journal article" date="2009" name="PLoS ONE">
        <title>Methylobacterium genome sequences: a reference blueprint to investigate microbial metabolism of C1 compounds from natural and industrial sources.</title>
        <authorList>
            <person name="Vuilleumier S."/>
            <person name="Chistoserdova L."/>
            <person name="Lee M.-C."/>
            <person name="Bringel F."/>
            <person name="Lajus A."/>
            <person name="Zhou Y."/>
            <person name="Gourion B."/>
            <person name="Barbe V."/>
            <person name="Chang J."/>
            <person name="Cruveiller S."/>
            <person name="Dossat C."/>
            <person name="Gillett W."/>
            <person name="Gruffaz C."/>
            <person name="Haugen E."/>
            <person name="Hourcade E."/>
            <person name="Levy R."/>
            <person name="Mangenot S."/>
            <person name="Muller E."/>
            <person name="Nadalig T."/>
            <person name="Pagni M."/>
            <person name="Penny C."/>
            <person name="Peyraud R."/>
            <person name="Robinson D.G."/>
            <person name="Roche D."/>
            <person name="Rouy Z."/>
            <person name="Saenampechek C."/>
            <person name="Salvignol G."/>
            <person name="Vallenet D."/>
            <person name="Wu Z."/>
            <person name="Marx C.J."/>
            <person name="Vorholt J.A."/>
            <person name="Olson M.V."/>
            <person name="Kaul R."/>
            <person name="Weissenbach J."/>
            <person name="Medigue C."/>
            <person name="Lidstrom M.E."/>
        </authorList>
    </citation>
    <scope>NUCLEOTIDE SEQUENCE [LARGE SCALE GENOMIC DNA]</scope>
    <source>
        <strain evidence="4">ATCC 14718 / DSM 1338 / JCM 2805 / NCIMB 9133 / AM1</strain>
    </source>
</reference>
<organism evidence="3 4">
    <name type="scientific">Methylorubrum extorquens (strain ATCC 14718 / DSM 1338 / JCM 2805 / NCIMB 9133 / AM1)</name>
    <name type="common">Methylobacterium extorquens</name>
    <dbReference type="NCBI Taxonomy" id="272630"/>
    <lineage>
        <taxon>Bacteria</taxon>
        <taxon>Pseudomonadati</taxon>
        <taxon>Pseudomonadota</taxon>
        <taxon>Alphaproteobacteria</taxon>
        <taxon>Hyphomicrobiales</taxon>
        <taxon>Methylobacteriaceae</taxon>
        <taxon>Methylorubrum</taxon>
    </lineage>
</organism>
<dbReference type="EMBL" id="CP001510">
    <property type="protein sequence ID" value="ACS39697.1"/>
    <property type="molecule type" value="Genomic_DNA"/>
</dbReference>
<dbReference type="Gene3D" id="1.20.1260.10">
    <property type="match status" value="1"/>
</dbReference>
<dbReference type="AlphaFoldDB" id="C5B1R3"/>
<evidence type="ECO:0000259" key="2">
    <source>
        <dbReference type="Pfam" id="PF03713"/>
    </source>
</evidence>
<keyword evidence="4" id="KW-1185">Reference proteome</keyword>
<dbReference type="HOGENOM" id="CLU_074343_4_3_5"/>